<evidence type="ECO:0000313" key="1">
    <source>
        <dbReference type="EMBL" id="GGB83418.1"/>
    </source>
</evidence>
<evidence type="ECO:0000313" key="2">
    <source>
        <dbReference type="Proteomes" id="UP000615760"/>
    </source>
</evidence>
<keyword evidence="2" id="KW-1185">Reference proteome</keyword>
<name>A0ABQ1K184_9FLAO</name>
<dbReference type="EMBL" id="BMJE01000006">
    <property type="protein sequence ID" value="GGB83418.1"/>
    <property type="molecule type" value="Genomic_DNA"/>
</dbReference>
<gene>
    <name evidence="1" type="ORF">GCM10007424_24320</name>
</gene>
<dbReference type="Proteomes" id="UP000615760">
    <property type="component" value="Unassembled WGS sequence"/>
</dbReference>
<protein>
    <submittedName>
        <fullName evidence="1">Uncharacterized protein</fullName>
    </submittedName>
</protein>
<sequence>MNIPETINKVIDYILGFIHEVKDYIEDVIDFLDFIKDKIDELLDYIEVKMQCIQGIIEELKHYGGTEEAAA</sequence>
<comment type="caution">
    <text evidence="1">The sequence shown here is derived from an EMBL/GenBank/DDBJ whole genome shotgun (WGS) entry which is preliminary data.</text>
</comment>
<reference evidence="2" key="1">
    <citation type="journal article" date="2019" name="Int. J. Syst. Evol. Microbiol.">
        <title>The Global Catalogue of Microorganisms (GCM) 10K type strain sequencing project: providing services to taxonomists for standard genome sequencing and annotation.</title>
        <authorList>
            <consortium name="The Broad Institute Genomics Platform"/>
            <consortium name="The Broad Institute Genome Sequencing Center for Infectious Disease"/>
            <person name="Wu L."/>
            <person name="Ma J."/>
        </authorList>
    </citation>
    <scope>NUCLEOTIDE SEQUENCE [LARGE SCALE GENOMIC DNA]</scope>
    <source>
        <strain evidence="2">CGMCC 1.15461</strain>
    </source>
</reference>
<accession>A0ABQ1K184</accession>
<organism evidence="1 2">
    <name type="scientific">Flavobacterium suaedae</name>
    <dbReference type="NCBI Taxonomy" id="1767027"/>
    <lineage>
        <taxon>Bacteria</taxon>
        <taxon>Pseudomonadati</taxon>
        <taxon>Bacteroidota</taxon>
        <taxon>Flavobacteriia</taxon>
        <taxon>Flavobacteriales</taxon>
        <taxon>Flavobacteriaceae</taxon>
        <taxon>Flavobacterium</taxon>
    </lineage>
</organism>
<dbReference type="RefSeq" id="WP_188621577.1">
    <property type="nucleotide sequence ID" value="NZ_BMJE01000006.1"/>
</dbReference>
<proteinExistence type="predicted"/>